<keyword evidence="2 4" id="KW-0808">Transferase</keyword>
<comment type="similarity">
    <text evidence="1 4">Belongs to the tRNA nucleotidyltransferase/poly(A) polymerase family.</text>
</comment>
<feature type="domain" description="Poly A polymerase head" evidence="7">
    <location>
        <begin position="108"/>
        <end position="282"/>
    </location>
</feature>
<dbReference type="InterPro" id="IPR043519">
    <property type="entry name" value="NT_sf"/>
</dbReference>
<feature type="chain" id="PRO_5031177043" description="Poly A polymerase head domain-containing protein" evidence="6">
    <location>
        <begin position="27"/>
        <end position="684"/>
    </location>
</feature>
<accession>A0A7S3PK47</accession>
<sequence>MSLPMLSSSFSHMLTIAALVTPVILARYRYHHHNRVPAKLGKQASETNHARLKKNASATEDFAALSHGKRLPSSYLKQIPYWDVKAIELLLGFLKSEPRLQAIDGLLVNGGYVRDLLLHRVPDDLDISICLIGCDEYVTVECILDELCKFALEHEHIYGFNRVQVASIVGDVSKNKMLDTAKAILHSNKDGIDHRLEIDLMPTIGEEVYEEANRIPVRDQRGTPEQDALRRDLTIGAMFIKVSLPHSTLKSDWTSDDMRYILNWTLLDYYGGVEDIKKRILRSPCPHEYVDEAQSERLQVQYWVKVLQDDPIRIIRVLRFAAKLDFRIHEAFWDALPGAVDRLKSKVAGSRKVTELLKLAKYGSGRLTTLMITAFDKDKLLAPALFGGKDGTGDSKFFPDITSFDSNRFYFVVEGSQFKEESVDRLLGVYLAVAICNSRFVEPADSYEMKIEYFNIACDGMCCSNEMRSAGEFIIKSIQLFSEYGKETDLFVEGLDRCFITGNYRNDCGDGNERDIFKFHLATWRILNLARELHLACRSESHLEATFGLGSGLLYSYDIIFRSLPKSLGNKVRSTLRTLCNRDVYNISGKAMSQLKLIPPHMRGTFLERFQVLCKIEHINSENTMLNLDEPNAVETVFPGVIENIVEEIYEQQSSPSGNKLVLKEQYKPKKVTKTKKTKQKKKK</sequence>
<dbReference type="Pfam" id="PF01743">
    <property type="entry name" value="PolyA_pol"/>
    <property type="match status" value="1"/>
</dbReference>
<evidence type="ECO:0000256" key="1">
    <source>
        <dbReference type="ARBA" id="ARBA00007265"/>
    </source>
</evidence>
<dbReference type="SUPFAM" id="SSF81891">
    <property type="entry name" value="Poly A polymerase C-terminal region-like"/>
    <property type="match status" value="1"/>
</dbReference>
<dbReference type="PANTHER" id="PTHR13734:SF5">
    <property type="entry name" value="CCA TRNA NUCLEOTIDYLTRANSFERASE, MITOCHONDRIAL"/>
    <property type="match status" value="1"/>
</dbReference>
<gene>
    <name evidence="8" type="ORF">ASTO00021_LOCUS12086</name>
</gene>
<evidence type="ECO:0000256" key="5">
    <source>
        <dbReference type="SAM" id="MobiDB-lite"/>
    </source>
</evidence>
<feature type="region of interest" description="Disordered" evidence="5">
    <location>
        <begin position="653"/>
        <end position="684"/>
    </location>
</feature>
<feature type="signal peptide" evidence="6">
    <location>
        <begin position="1"/>
        <end position="26"/>
    </location>
</feature>
<reference evidence="8" key="1">
    <citation type="submission" date="2021-01" db="EMBL/GenBank/DDBJ databases">
        <authorList>
            <person name="Corre E."/>
            <person name="Pelletier E."/>
            <person name="Niang G."/>
            <person name="Scheremetjew M."/>
            <person name="Finn R."/>
            <person name="Kale V."/>
            <person name="Holt S."/>
            <person name="Cochrane G."/>
            <person name="Meng A."/>
            <person name="Brown T."/>
            <person name="Cohen L."/>
        </authorList>
    </citation>
    <scope>NUCLEOTIDE SEQUENCE</scope>
    <source>
        <strain evidence="8">GSBS06</strain>
    </source>
</reference>
<dbReference type="Gene3D" id="3.30.460.10">
    <property type="entry name" value="Beta Polymerase, domain 2"/>
    <property type="match status" value="1"/>
</dbReference>
<organism evidence="8">
    <name type="scientific">Aplanochytrium stocchinoi</name>
    <dbReference type="NCBI Taxonomy" id="215587"/>
    <lineage>
        <taxon>Eukaryota</taxon>
        <taxon>Sar</taxon>
        <taxon>Stramenopiles</taxon>
        <taxon>Bigyra</taxon>
        <taxon>Labyrinthulomycetes</taxon>
        <taxon>Thraustochytrida</taxon>
        <taxon>Thraustochytriidae</taxon>
        <taxon>Aplanochytrium</taxon>
    </lineage>
</organism>
<evidence type="ECO:0000256" key="4">
    <source>
        <dbReference type="RuleBase" id="RU003953"/>
    </source>
</evidence>
<evidence type="ECO:0000256" key="6">
    <source>
        <dbReference type="SAM" id="SignalP"/>
    </source>
</evidence>
<dbReference type="GO" id="GO:0016779">
    <property type="term" value="F:nucleotidyltransferase activity"/>
    <property type="evidence" value="ECO:0007669"/>
    <property type="project" value="InterPro"/>
</dbReference>
<feature type="compositionally biased region" description="Basic residues" evidence="5">
    <location>
        <begin position="669"/>
        <end position="684"/>
    </location>
</feature>
<dbReference type="InterPro" id="IPR002646">
    <property type="entry name" value="PolA_pol_head_dom"/>
</dbReference>
<dbReference type="PANTHER" id="PTHR13734">
    <property type="entry name" value="TRNA-NUCLEOTIDYLTRANSFERASE"/>
    <property type="match status" value="1"/>
</dbReference>
<dbReference type="SUPFAM" id="SSF81301">
    <property type="entry name" value="Nucleotidyltransferase"/>
    <property type="match status" value="1"/>
</dbReference>
<protein>
    <recommendedName>
        <fullName evidence="7">Poly A polymerase head domain-containing protein</fullName>
    </recommendedName>
</protein>
<dbReference type="Gene3D" id="1.10.3090.10">
    <property type="entry name" value="cca-adding enzyme, domain 2"/>
    <property type="match status" value="1"/>
</dbReference>
<dbReference type="GO" id="GO:0003723">
    <property type="term" value="F:RNA binding"/>
    <property type="evidence" value="ECO:0007669"/>
    <property type="project" value="UniProtKB-KW"/>
</dbReference>
<name>A0A7S3PK47_9STRA</name>
<evidence type="ECO:0000256" key="2">
    <source>
        <dbReference type="ARBA" id="ARBA00022679"/>
    </source>
</evidence>
<keyword evidence="6" id="KW-0732">Signal</keyword>
<evidence type="ECO:0000256" key="3">
    <source>
        <dbReference type="ARBA" id="ARBA00022884"/>
    </source>
</evidence>
<proteinExistence type="inferred from homology"/>
<keyword evidence="3 4" id="KW-0694">RNA-binding</keyword>
<evidence type="ECO:0000313" key="8">
    <source>
        <dbReference type="EMBL" id="CAE0441969.1"/>
    </source>
</evidence>
<dbReference type="EMBL" id="HBIN01015926">
    <property type="protein sequence ID" value="CAE0441969.1"/>
    <property type="molecule type" value="Transcribed_RNA"/>
</dbReference>
<evidence type="ECO:0000259" key="7">
    <source>
        <dbReference type="Pfam" id="PF01743"/>
    </source>
</evidence>
<dbReference type="GO" id="GO:0001680">
    <property type="term" value="P:tRNA 3'-terminal CCA addition"/>
    <property type="evidence" value="ECO:0007669"/>
    <property type="project" value="UniProtKB-ARBA"/>
</dbReference>
<dbReference type="AlphaFoldDB" id="A0A7S3PK47"/>